<keyword evidence="4" id="KW-1185">Reference proteome</keyword>
<dbReference type="InterPro" id="IPR005149">
    <property type="entry name" value="Tscrpt_reg_PadR_N"/>
</dbReference>
<evidence type="ECO:0000313" key="2">
    <source>
        <dbReference type="EMBL" id="RDI56477.1"/>
    </source>
</evidence>
<dbReference type="SUPFAM" id="SSF46785">
    <property type="entry name" value="Winged helix' DNA-binding domain"/>
    <property type="match status" value="1"/>
</dbReference>
<sequence>MKNSQLYKGSLNTIIMKLLEENGKMYGYEITQKVKLITQGELNITEGALYPALHKLEAEGLLDVEIEKVDNRMRKYYKLTETGHKETVNRLSELEDFIRNMQSLVNPKPSLEF</sequence>
<dbReference type="InterPro" id="IPR036388">
    <property type="entry name" value="WH-like_DNA-bd_sf"/>
</dbReference>
<name>A0A562PXA1_9FLAO</name>
<dbReference type="OrthoDB" id="9808017at2"/>
<reference evidence="2 4" key="2">
    <citation type="submission" date="2018-07" db="EMBL/GenBank/DDBJ databases">
        <title>Genomic Encyclopedia of Type Strains, Phase IV (KMG-IV): sequencing the most valuable type-strain genomes for metagenomic binning, comparative biology and taxonomic classification.</title>
        <authorList>
            <person name="Goeker M."/>
        </authorList>
    </citation>
    <scope>NUCLEOTIDE SEQUENCE [LARGE SCALE GENOMIC DNA]</scope>
    <source>
        <strain evidence="2 4">DSM 19728</strain>
    </source>
</reference>
<dbReference type="Proteomes" id="UP000321392">
    <property type="component" value="Unassembled WGS sequence"/>
</dbReference>
<evidence type="ECO:0000313" key="4">
    <source>
        <dbReference type="Proteomes" id="UP000254518"/>
    </source>
</evidence>
<dbReference type="PANTHER" id="PTHR33169:SF14">
    <property type="entry name" value="TRANSCRIPTIONAL REGULATOR RV3488"/>
    <property type="match status" value="1"/>
</dbReference>
<dbReference type="InterPro" id="IPR036390">
    <property type="entry name" value="WH_DNA-bd_sf"/>
</dbReference>
<organism evidence="3 5">
    <name type="scientific">Flavobacterium glaciei</name>
    <dbReference type="NCBI Taxonomy" id="386300"/>
    <lineage>
        <taxon>Bacteria</taxon>
        <taxon>Pseudomonadati</taxon>
        <taxon>Bacteroidota</taxon>
        <taxon>Flavobacteriia</taxon>
        <taxon>Flavobacteriales</taxon>
        <taxon>Flavobacteriaceae</taxon>
        <taxon>Flavobacterium</taxon>
    </lineage>
</organism>
<proteinExistence type="predicted"/>
<feature type="domain" description="Transcription regulator PadR N-terminal" evidence="1">
    <location>
        <begin position="15"/>
        <end position="86"/>
    </location>
</feature>
<dbReference type="RefSeq" id="WP_114753745.1">
    <property type="nucleotide sequence ID" value="NZ_QQBA01000004.1"/>
</dbReference>
<reference evidence="3 5" key="1">
    <citation type="journal article" date="2015" name="Stand. Genomic Sci.">
        <title>Genomic Encyclopedia of Bacterial and Archaeal Type Strains, Phase III: the genomes of soil and plant-associated and newly described type strains.</title>
        <authorList>
            <person name="Whitman W.B."/>
            <person name="Woyke T."/>
            <person name="Klenk H.P."/>
            <person name="Zhou Y."/>
            <person name="Lilburn T.G."/>
            <person name="Beck B.J."/>
            <person name="De Vos P."/>
            <person name="Vandamme P."/>
            <person name="Eisen J.A."/>
            <person name="Garrity G."/>
            <person name="Hugenholtz P."/>
            <person name="Kyrpides N.C."/>
        </authorList>
    </citation>
    <scope>NUCLEOTIDE SEQUENCE [LARGE SCALE GENOMIC DNA]</scope>
    <source>
        <strain evidence="3 5">CGMCC 1.5380</strain>
    </source>
</reference>
<evidence type="ECO:0000259" key="1">
    <source>
        <dbReference type="Pfam" id="PF03551"/>
    </source>
</evidence>
<dbReference type="AlphaFoldDB" id="A0A562PXA1"/>
<dbReference type="Gene3D" id="1.10.10.10">
    <property type="entry name" value="Winged helix-like DNA-binding domain superfamily/Winged helix DNA-binding domain"/>
    <property type="match status" value="1"/>
</dbReference>
<evidence type="ECO:0000313" key="5">
    <source>
        <dbReference type="Proteomes" id="UP000321392"/>
    </source>
</evidence>
<dbReference type="Proteomes" id="UP000254518">
    <property type="component" value="Unassembled WGS sequence"/>
</dbReference>
<reference evidence="3" key="3">
    <citation type="submission" date="2019-07" db="EMBL/GenBank/DDBJ databases">
        <authorList>
            <person name="Whitman W."/>
            <person name="Huntemann M."/>
            <person name="Clum A."/>
            <person name="Pillay M."/>
            <person name="Palaniappan K."/>
            <person name="Varghese N."/>
            <person name="Mikhailova N."/>
            <person name="Stamatis D."/>
            <person name="Reddy T."/>
            <person name="Daum C."/>
            <person name="Shapiro N."/>
            <person name="Ivanova N."/>
            <person name="Kyrpides N."/>
            <person name="Woyke T."/>
        </authorList>
    </citation>
    <scope>NUCLEOTIDE SEQUENCE</scope>
    <source>
        <strain evidence="3">CGMCC 1.5380</strain>
    </source>
</reference>
<accession>A0A562PXA1</accession>
<dbReference type="InterPro" id="IPR052509">
    <property type="entry name" value="Metal_resp_DNA-bind_regulator"/>
</dbReference>
<dbReference type="Pfam" id="PF03551">
    <property type="entry name" value="PadR"/>
    <property type="match status" value="1"/>
</dbReference>
<evidence type="ECO:0000313" key="3">
    <source>
        <dbReference type="EMBL" id="TWI49047.1"/>
    </source>
</evidence>
<dbReference type="EMBL" id="QQBA01000004">
    <property type="protein sequence ID" value="RDI56477.1"/>
    <property type="molecule type" value="Genomic_DNA"/>
</dbReference>
<dbReference type="GO" id="GO:0003677">
    <property type="term" value="F:DNA binding"/>
    <property type="evidence" value="ECO:0007669"/>
    <property type="project" value="UniProtKB-KW"/>
</dbReference>
<keyword evidence="3" id="KW-0238">DNA-binding</keyword>
<dbReference type="PANTHER" id="PTHR33169">
    <property type="entry name" value="PADR-FAMILY TRANSCRIPTIONAL REGULATOR"/>
    <property type="match status" value="1"/>
</dbReference>
<protein>
    <submittedName>
        <fullName evidence="3">DNA-binding PadR family transcriptional regulator</fullName>
    </submittedName>
</protein>
<gene>
    <name evidence="2" type="ORF">DFR66_10439</name>
    <name evidence="3" type="ORF">IQ02_01032</name>
</gene>
<dbReference type="EMBL" id="VLKX01000004">
    <property type="protein sequence ID" value="TWI49047.1"/>
    <property type="molecule type" value="Genomic_DNA"/>
</dbReference>
<comment type="caution">
    <text evidence="3">The sequence shown here is derived from an EMBL/GenBank/DDBJ whole genome shotgun (WGS) entry which is preliminary data.</text>
</comment>